<keyword evidence="3" id="KW-0378">Hydrolase</keyword>
<proteinExistence type="inferred from homology"/>
<comment type="cofactor">
    <cofactor evidence="1">
        <name>Zn(2+)</name>
        <dbReference type="ChEBI" id="CHEBI:29105"/>
    </cofactor>
</comment>
<comment type="caution">
    <text evidence="7">The sequence shown here is derived from an EMBL/GenBank/DDBJ whole genome shotgun (WGS) entry which is preliminary data.</text>
</comment>
<protein>
    <recommendedName>
        <fullName evidence="6">DAPG hydrolase PhiG domain-containing protein</fullName>
    </recommendedName>
</protein>
<keyword evidence="2" id="KW-0479">Metal-binding</keyword>
<dbReference type="AlphaFoldDB" id="A0A9D2D296"/>
<gene>
    <name evidence="7" type="ORF">IAA08_05155</name>
</gene>
<keyword evidence="4" id="KW-0862">Zinc</keyword>
<reference evidence="7" key="2">
    <citation type="submission" date="2021-04" db="EMBL/GenBank/DDBJ databases">
        <authorList>
            <person name="Gilroy R."/>
        </authorList>
    </citation>
    <scope>NUCLEOTIDE SEQUENCE</scope>
    <source>
        <strain evidence="7">CHK192-9172</strain>
    </source>
</reference>
<comment type="similarity">
    <text evidence="5">Belongs to the DAPG/phloretin hydrolase family.</text>
</comment>
<name>A0A9D2D296_9FIRM</name>
<accession>A0A9D2D296</accession>
<dbReference type="Pfam" id="PF18089">
    <property type="entry name" value="DAPG_hydrolase"/>
    <property type="match status" value="1"/>
</dbReference>
<evidence type="ECO:0000256" key="4">
    <source>
        <dbReference type="ARBA" id="ARBA00022833"/>
    </source>
</evidence>
<organism evidence="7 8">
    <name type="scientific">Candidatus Eubacterium avistercoris</name>
    <dbReference type="NCBI Taxonomy" id="2838567"/>
    <lineage>
        <taxon>Bacteria</taxon>
        <taxon>Bacillati</taxon>
        <taxon>Bacillota</taxon>
        <taxon>Clostridia</taxon>
        <taxon>Eubacteriales</taxon>
        <taxon>Eubacteriaceae</taxon>
        <taxon>Eubacterium</taxon>
    </lineage>
</organism>
<dbReference type="Proteomes" id="UP000824024">
    <property type="component" value="Unassembled WGS sequence"/>
</dbReference>
<dbReference type="EMBL" id="DXCH01000143">
    <property type="protein sequence ID" value="HIZ07306.1"/>
    <property type="molecule type" value="Genomic_DNA"/>
</dbReference>
<evidence type="ECO:0000256" key="3">
    <source>
        <dbReference type="ARBA" id="ARBA00022801"/>
    </source>
</evidence>
<feature type="domain" description="DAPG hydrolase PhiG" evidence="6">
    <location>
        <begin position="3"/>
        <end position="215"/>
    </location>
</feature>
<evidence type="ECO:0000256" key="1">
    <source>
        <dbReference type="ARBA" id="ARBA00001947"/>
    </source>
</evidence>
<evidence type="ECO:0000256" key="2">
    <source>
        <dbReference type="ARBA" id="ARBA00022723"/>
    </source>
</evidence>
<dbReference type="GO" id="GO:0046872">
    <property type="term" value="F:metal ion binding"/>
    <property type="evidence" value="ECO:0007669"/>
    <property type="project" value="UniProtKB-KW"/>
</dbReference>
<dbReference type="InterPro" id="IPR041526">
    <property type="entry name" value="DAPG_hydrolase"/>
</dbReference>
<sequence>MRFSECEALLSTEPLTIETGVERLSSGGLHVAVLSLLENCTGAMLEHWFGMDCNTDEYRLWHPGAHLHSEWVKREECKEDGTAAGKTHLATEIVGGTATDAALAYIDPYELFGEKLIKARKENDVSVVLYAQCMLGPRDQIIYDEKGRPQGGQYVGVGRDTPYGLMLRNHYWLGDTLPLPADQVEKMFPMEMGLGVMNHDLNEFHILNKVMPSYYLRDCWEELGAPEPFAKSKPLSKNMTPRILA</sequence>
<reference evidence="7" key="1">
    <citation type="journal article" date="2021" name="PeerJ">
        <title>Extensive microbial diversity within the chicken gut microbiome revealed by metagenomics and culture.</title>
        <authorList>
            <person name="Gilroy R."/>
            <person name="Ravi A."/>
            <person name="Getino M."/>
            <person name="Pursley I."/>
            <person name="Horton D.L."/>
            <person name="Alikhan N.F."/>
            <person name="Baker D."/>
            <person name="Gharbi K."/>
            <person name="Hall N."/>
            <person name="Watson M."/>
            <person name="Adriaenssens E.M."/>
            <person name="Foster-Nyarko E."/>
            <person name="Jarju S."/>
            <person name="Secka A."/>
            <person name="Antonio M."/>
            <person name="Oren A."/>
            <person name="Chaudhuri R.R."/>
            <person name="La Ragione R."/>
            <person name="Hildebrand F."/>
            <person name="Pallen M.J."/>
        </authorList>
    </citation>
    <scope>NUCLEOTIDE SEQUENCE</scope>
    <source>
        <strain evidence="7">CHK192-9172</strain>
    </source>
</reference>
<evidence type="ECO:0000313" key="7">
    <source>
        <dbReference type="EMBL" id="HIZ07306.1"/>
    </source>
</evidence>
<evidence type="ECO:0000259" key="6">
    <source>
        <dbReference type="Pfam" id="PF18089"/>
    </source>
</evidence>
<evidence type="ECO:0000313" key="8">
    <source>
        <dbReference type="Proteomes" id="UP000824024"/>
    </source>
</evidence>
<dbReference type="GO" id="GO:0016787">
    <property type="term" value="F:hydrolase activity"/>
    <property type="evidence" value="ECO:0007669"/>
    <property type="project" value="UniProtKB-KW"/>
</dbReference>
<evidence type="ECO:0000256" key="5">
    <source>
        <dbReference type="ARBA" id="ARBA00023459"/>
    </source>
</evidence>